<gene>
    <name evidence="7" type="ORF">EYZ11_007276</name>
</gene>
<dbReference type="Gene3D" id="1.20.1250.20">
    <property type="entry name" value="MFS general substrate transporter like domains"/>
    <property type="match status" value="1"/>
</dbReference>
<keyword evidence="4 6" id="KW-1133">Transmembrane helix</keyword>
<feature type="transmembrane region" description="Helical" evidence="6">
    <location>
        <begin position="218"/>
        <end position="237"/>
    </location>
</feature>
<dbReference type="STRING" id="1220188.A0A4S3JFP0"/>
<evidence type="ECO:0000256" key="2">
    <source>
        <dbReference type="ARBA" id="ARBA00008335"/>
    </source>
</evidence>
<keyword evidence="3 6" id="KW-0812">Transmembrane</keyword>
<dbReference type="Pfam" id="PF07690">
    <property type="entry name" value="MFS_1"/>
    <property type="match status" value="1"/>
</dbReference>
<evidence type="ECO:0000256" key="3">
    <source>
        <dbReference type="ARBA" id="ARBA00022692"/>
    </source>
</evidence>
<sequence>MIICRFFNGIAGSAFLSVAGGTVGDLFARHELSAPMMLYTASPFIGPEVGPLRWTFYVLLIWTGVLLVSIIAFVPETYHPVLLRRKAQKLRQETGDDRWGAPIEKLNRSVAQTVLRSIYRPMLLLALEPMCLNLCVFSAILLGILYLFFGAFQLVFGNVYGFMLWQRGLCFLGLFVGMILAILSNPFWRHIYQRLEKDHERRVGKVDDFQPEWRLPPAILGGPLVTIGLFIFAWTVYPQVHWIAPIIGSGLFGAGTILVYSGIFTFLVDAYPTFAASALAANSFARSLFGGIFPLFGIQMYNNLGYHWATSLLAFLTLALTPFPYVFFRYGTRIRQKSRFAAR</sequence>
<evidence type="ECO:0000313" key="7">
    <source>
        <dbReference type="EMBL" id="THC93257.1"/>
    </source>
</evidence>
<keyword evidence="5 6" id="KW-0472">Membrane</keyword>
<comment type="subcellular location">
    <subcellularLocation>
        <location evidence="1">Cell membrane</location>
        <topology evidence="1">Multi-pass membrane protein</topology>
    </subcellularLocation>
</comment>
<dbReference type="InterPro" id="IPR036259">
    <property type="entry name" value="MFS_trans_sf"/>
</dbReference>
<reference evidence="7 8" key="1">
    <citation type="submission" date="2019-03" db="EMBL/GenBank/DDBJ databases">
        <title>The genome sequence of a newly discovered highly antifungal drug resistant Aspergillus species, Aspergillus tanneri NIH 1004.</title>
        <authorList>
            <person name="Mounaud S."/>
            <person name="Singh I."/>
            <person name="Joardar V."/>
            <person name="Pakala S."/>
            <person name="Pakala S."/>
            <person name="Venepally P."/>
            <person name="Hoover J."/>
            <person name="Nierman W."/>
            <person name="Chung J."/>
            <person name="Losada L."/>
        </authorList>
    </citation>
    <scope>NUCLEOTIDE SEQUENCE [LARGE SCALE GENOMIC DNA]</scope>
    <source>
        <strain evidence="7 8">NIH1004</strain>
    </source>
</reference>
<dbReference type="VEuPathDB" id="FungiDB:EYZ11_007276"/>
<dbReference type="Proteomes" id="UP000308092">
    <property type="component" value="Unassembled WGS sequence"/>
</dbReference>
<comment type="similarity">
    <text evidence="2">Belongs to the major facilitator superfamily.</text>
</comment>
<feature type="transmembrane region" description="Helical" evidence="6">
    <location>
        <begin position="274"/>
        <end position="296"/>
    </location>
</feature>
<feature type="transmembrane region" description="Helical" evidence="6">
    <location>
        <begin position="308"/>
        <end position="328"/>
    </location>
</feature>
<dbReference type="PANTHER" id="PTHR23502">
    <property type="entry name" value="MAJOR FACILITATOR SUPERFAMILY"/>
    <property type="match status" value="1"/>
</dbReference>
<feature type="transmembrane region" description="Helical" evidence="6">
    <location>
        <begin position="54"/>
        <end position="75"/>
    </location>
</feature>
<feature type="transmembrane region" description="Helical" evidence="6">
    <location>
        <begin position="7"/>
        <end position="28"/>
    </location>
</feature>
<dbReference type="GO" id="GO:0022857">
    <property type="term" value="F:transmembrane transporter activity"/>
    <property type="evidence" value="ECO:0007669"/>
    <property type="project" value="InterPro"/>
</dbReference>
<evidence type="ECO:0000256" key="1">
    <source>
        <dbReference type="ARBA" id="ARBA00004651"/>
    </source>
</evidence>
<protein>
    <recommendedName>
        <fullName evidence="9">Major facilitator superfamily (MFS) profile domain-containing protein</fullName>
    </recommendedName>
</protein>
<dbReference type="SUPFAM" id="SSF103473">
    <property type="entry name" value="MFS general substrate transporter"/>
    <property type="match status" value="1"/>
</dbReference>
<evidence type="ECO:0000256" key="5">
    <source>
        <dbReference type="ARBA" id="ARBA00023136"/>
    </source>
</evidence>
<comment type="caution">
    <text evidence="7">The sequence shown here is derived from an EMBL/GenBank/DDBJ whole genome shotgun (WGS) entry which is preliminary data.</text>
</comment>
<dbReference type="AlphaFoldDB" id="A0A4S3JFP0"/>
<dbReference type="FunFam" id="1.20.1250.20:FF:000082">
    <property type="entry name" value="MFS multidrug transporter, putative"/>
    <property type="match status" value="1"/>
</dbReference>
<dbReference type="PANTHER" id="PTHR23502:SF7">
    <property type="entry name" value="DRUG_PROTON ANTIPORTER YHK8-RELATED"/>
    <property type="match status" value="1"/>
</dbReference>
<dbReference type="InterPro" id="IPR011701">
    <property type="entry name" value="MFS"/>
</dbReference>
<organism evidence="7 8">
    <name type="scientific">Aspergillus tanneri</name>
    <dbReference type="NCBI Taxonomy" id="1220188"/>
    <lineage>
        <taxon>Eukaryota</taxon>
        <taxon>Fungi</taxon>
        <taxon>Dikarya</taxon>
        <taxon>Ascomycota</taxon>
        <taxon>Pezizomycotina</taxon>
        <taxon>Eurotiomycetes</taxon>
        <taxon>Eurotiomycetidae</taxon>
        <taxon>Eurotiales</taxon>
        <taxon>Aspergillaceae</taxon>
        <taxon>Aspergillus</taxon>
        <taxon>Aspergillus subgen. Circumdati</taxon>
    </lineage>
</organism>
<proteinExistence type="inferred from homology"/>
<evidence type="ECO:0000256" key="6">
    <source>
        <dbReference type="SAM" id="Phobius"/>
    </source>
</evidence>
<feature type="transmembrane region" description="Helical" evidence="6">
    <location>
        <begin position="130"/>
        <end position="152"/>
    </location>
</feature>
<dbReference type="EMBL" id="SOSA01000276">
    <property type="protein sequence ID" value="THC93257.1"/>
    <property type="molecule type" value="Genomic_DNA"/>
</dbReference>
<keyword evidence="8" id="KW-1185">Reference proteome</keyword>
<evidence type="ECO:0000256" key="4">
    <source>
        <dbReference type="ARBA" id="ARBA00022989"/>
    </source>
</evidence>
<evidence type="ECO:0008006" key="9">
    <source>
        <dbReference type="Google" id="ProtNLM"/>
    </source>
</evidence>
<feature type="transmembrane region" description="Helical" evidence="6">
    <location>
        <begin position="164"/>
        <end position="188"/>
    </location>
</feature>
<dbReference type="GO" id="GO:0005886">
    <property type="term" value="C:plasma membrane"/>
    <property type="evidence" value="ECO:0007669"/>
    <property type="project" value="UniProtKB-SubCell"/>
</dbReference>
<accession>A0A4S3JFP0</accession>
<evidence type="ECO:0000313" key="8">
    <source>
        <dbReference type="Proteomes" id="UP000308092"/>
    </source>
</evidence>
<feature type="transmembrane region" description="Helical" evidence="6">
    <location>
        <begin position="243"/>
        <end position="267"/>
    </location>
</feature>
<name>A0A4S3JFP0_9EURO</name>